<organism evidence="3 4">
    <name type="scientific">Peltaster fructicola</name>
    <dbReference type="NCBI Taxonomy" id="286661"/>
    <lineage>
        <taxon>Eukaryota</taxon>
        <taxon>Fungi</taxon>
        <taxon>Dikarya</taxon>
        <taxon>Ascomycota</taxon>
        <taxon>Pezizomycotina</taxon>
        <taxon>Dothideomycetes</taxon>
        <taxon>Dothideomycetes incertae sedis</taxon>
        <taxon>Peltaster</taxon>
    </lineage>
</organism>
<gene>
    <name evidence="3" type="ORF">AMS68_004635</name>
</gene>
<keyword evidence="4" id="KW-1185">Reference proteome</keyword>
<reference evidence="3 4" key="1">
    <citation type="journal article" date="2016" name="Sci. Rep.">
        <title>Peltaster fructicola genome reveals evolution from an invasive phytopathogen to an ectophytic parasite.</title>
        <authorList>
            <person name="Xu C."/>
            <person name="Chen H."/>
            <person name="Gleason M.L."/>
            <person name="Xu J.R."/>
            <person name="Liu H."/>
            <person name="Zhang R."/>
            <person name="Sun G."/>
        </authorList>
    </citation>
    <scope>NUCLEOTIDE SEQUENCE [LARGE SCALE GENOMIC DNA]</scope>
    <source>
        <strain evidence="3 4">LNHT1506</strain>
    </source>
</reference>
<dbReference type="OrthoDB" id="1872379at2759"/>
<proteinExistence type="predicted"/>
<sequence>MPSDENDISDNESFKSFDDEAASPALSKEKTNNKDKTAKPATQRYPQEEEHKLLSESNAEKQAGNGLFGKASFENAIQTYDRALSICPNYLDYEIAILRSNIAACHLKLDEWKEAVDSASKGIECLQRLEPLPELPRQTSQQNPASSDAKDNDTIEEVDDDLAARIENLSLSGHTIQEVRALQTKLLLRRARAKTSLNSWADLQAADEDYRTLLLPAMQASLTNSDKRTVLDAQRSLTPRLNEAREKEVAEMMGKLKGLGNSILKPFGLSTENFQFVKDENSGGYSMNFSQNPAK</sequence>
<protein>
    <submittedName>
        <fullName evidence="3">Uncharacterized protein</fullName>
    </submittedName>
</protein>
<feature type="region of interest" description="Disordered" evidence="2">
    <location>
        <begin position="1"/>
        <end position="56"/>
    </location>
</feature>
<dbReference type="PROSITE" id="PS50005">
    <property type="entry name" value="TPR"/>
    <property type="match status" value="1"/>
</dbReference>
<dbReference type="SUPFAM" id="SSF48452">
    <property type="entry name" value="TPR-like"/>
    <property type="match status" value="1"/>
</dbReference>
<keyword evidence="1" id="KW-0802">TPR repeat</keyword>
<dbReference type="SMART" id="SM00028">
    <property type="entry name" value="TPR"/>
    <property type="match status" value="2"/>
</dbReference>
<feature type="region of interest" description="Disordered" evidence="2">
    <location>
        <begin position="130"/>
        <end position="153"/>
    </location>
</feature>
<evidence type="ECO:0000256" key="1">
    <source>
        <dbReference type="PROSITE-ProRule" id="PRU00339"/>
    </source>
</evidence>
<name>A0A6H0XWZ4_9PEZI</name>
<dbReference type="Gene3D" id="1.25.40.10">
    <property type="entry name" value="Tetratricopeptide repeat domain"/>
    <property type="match status" value="1"/>
</dbReference>
<dbReference type="Proteomes" id="UP000503462">
    <property type="component" value="Chromosome 3"/>
</dbReference>
<dbReference type="InterPro" id="IPR052769">
    <property type="entry name" value="TPR_domain_protein"/>
</dbReference>
<evidence type="ECO:0000256" key="2">
    <source>
        <dbReference type="SAM" id="MobiDB-lite"/>
    </source>
</evidence>
<evidence type="ECO:0000313" key="3">
    <source>
        <dbReference type="EMBL" id="QIW99117.1"/>
    </source>
</evidence>
<evidence type="ECO:0000313" key="4">
    <source>
        <dbReference type="Proteomes" id="UP000503462"/>
    </source>
</evidence>
<accession>A0A6H0XWZ4</accession>
<dbReference type="EMBL" id="CP051141">
    <property type="protein sequence ID" value="QIW99117.1"/>
    <property type="molecule type" value="Genomic_DNA"/>
</dbReference>
<dbReference type="PANTHER" id="PTHR46014">
    <property type="entry name" value="TETRATRICOPEPTIDE REPEAT PROTEIN 1"/>
    <property type="match status" value="1"/>
</dbReference>
<dbReference type="AlphaFoldDB" id="A0A6H0XWZ4"/>
<feature type="compositionally biased region" description="Basic and acidic residues" evidence="2">
    <location>
        <begin position="27"/>
        <end position="38"/>
    </location>
</feature>
<feature type="compositionally biased region" description="Acidic residues" evidence="2">
    <location>
        <begin position="1"/>
        <end position="10"/>
    </location>
</feature>
<dbReference type="PANTHER" id="PTHR46014:SF1">
    <property type="entry name" value="TETRATRICOPEPTIDE REPEAT PROTEIN 1"/>
    <property type="match status" value="1"/>
</dbReference>
<feature type="repeat" description="TPR" evidence="1">
    <location>
        <begin position="57"/>
        <end position="90"/>
    </location>
</feature>
<dbReference type="InterPro" id="IPR011990">
    <property type="entry name" value="TPR-like_helical_dom_sf"/>
</dbReference>
<dbReference type="InterPro" id="IPR019734">
    <property type="entry name" value="TPR_rpt"/>
</dbReference>